<name>A7AY25_MEDG7</name>
<reference evidence="1 2" key="2">
    <citation type="submission" date="2007-06" db="EMBL/GenBank/DDBJ databases">
        <title>Draft genome sequence of Ruminococcus gnavus (ATCC 29149).</title>
        <authorList>
            <person name="Sudarsanam P."/>
            <person name="Ley R."/>
            <person name="Guruge J."/>
            <person name="Turnbaugh P.J."/>
            <person name="Mahowald M."/>
            <person name="Liep D."/>
            <person name="Gordon J."/>
        </authorList>
    </citation>
    <scope>NUCLEOTIDE SEQUENCE [LARGE SCALE GENOMIC DNA]</scope>
    <source>
        <strain evidence="1 2">ATCC 29149</strain>
    </source>
</reference>
<dbReference type="PaxDb" id="411470-RUMGNA_00190"/>
<dbReference type="EMBL" id="AAYG02000002">
    <property type="protein sequence ID" value="EDN79422.1"/>
    <property type="molecule type" value="Genomic_DNA"/>
</dbReference>
<dbReference type="Proteomes" id="UP000004410">
    <property type="component" value="Unassembled WGS sequence"/>
</dbReference>
<dbReference type="AlphaFoldDB" id="A7AY25"/>
<protein>
    <submittedName>
        <fullName evidence="1">Uncharacterized protein</fullName>
    </submittedName>
</protein>
<organism evidence="1 2">
    <name type="scientific">Mediterraneibacter gnavus (strain ATCC 29149 / DSM 114966 / JCM 6515 / VPI C7-9)</name>
    <name type="common">Ruminococcus gnavus</name>
    <dbReference type="NCBI Taxonomy" id="411470"/>
    <lineage>
        <taxon>Bacteria</taxon>
        <taxon>Bacillati</taxon>
        <taxon>Bacillota</taxon>
        <taxon>Clostridia</taxon>
        <taxon>Lachnospirales</taxon>
        <taxon>Lachnospiraceae</taxon>
        <taxon>Mediterraneibacter</taxon>
    </lineage>
</organism>
<reference evidence="1 2" key="1">
    <citation type="submission" date="2007-04" db="EMBL/GenBank/DDBJ databases">
        <authorList>
            <person name="Fulton L."/>
            <person name="Clifton S."/>
            <person name="Fulton B."/>
            <person name="Xu J."/>
            <person name="Minx P."/>
            <person name="Pepin K.H."/>
            <person name="Johnson M."/>
            <person name="Thiruvilangam P."/>
            <person name="Bhonagiri V."/>
            <person name="Nash W.E."/>
            <person name="Mardis E.R."/>
            <person name="Wilson R.K."/>
        </authorList>
    </citation>
    <scope>NUCLEOTIDE SEQUENCE [LARGE SCALE GENOMIC DNA]</scope>
    <source>
        <strain evidence="1 2">ATCC 29149</strain>
    </source>
</reference>
<comment type="caution">
    <text evidence="1">The sequence shown here is derived from an EMBL/GenBank/DDBJ whole genome shotgun (WGS) entry which is preliminary data.</text>
</comment>
<sequence>MKMDIRQKIIGLLNKIDSETLLKRIYEFIKYIYIYQ</sequence>
<evidence type="ECO:0000313" key="1">
    <source>
        <dbReference type="EMBL" id="EDN79422.1"/>
    </source>
</evidence>
<gene>
    <name evidence="1" type="ORF">RUMGNA_00190</name>
</gene>
<evidence type="ECO:0000313" key="2">
    <source>
        <dbReference type="Proteomes" id="UP000004410"/>
    </source>
</evidence>
<accession>A7AY25</accession>
<proteinExistence type="predicted"/>